<feature type="domain" description="Stc1" evidence="1">
    <location>
        <begin position="21"/>
        <end position="100"/>
    </location>
</feature>
<evidence type="ECO:0000313" key="2">
    <source>
        <dbReference type="EMBL" id="GAO18058.1"/>
    </source>
</evidence>
<dbReference type="Proteomes" id="UP000054053">
    <property type="component" value="Unassembled WGS sequence"/>
</dbReference>
<protein>
    <recommendedName>
        <fullName evidence="1">Stc1 domain-containing protein</fullName>
    </recommendedName>
</protein>
<comment type="caution">
    <text evidence="2">The sequence shown here is derived from an EMBL/GenBank/DDBJ whole genome shotgun (WGS) entry which is preliminary data.</text>
</comment>
<dbReference type="AlphaFoldDB" id="A0A1B5L3J5"/>
<sequence>MRPVGKSLQLVTPDGWLHHTSGEWKPIHAFSEKQQRLVHRQVDAREKVDAANSGMVCMEHSAAFRAELRCDLCGLNKPYDQFSKNMRKSDAPVSRAWSCVELEPMD</sequence>
<organism evidence="2 3">
    <name type="scientific">Ustilaginoidea virens</name>
    <name type="common">Rice false smut fungus</name>
    <name type="synonym">Villosiclava virens</name>
    <dbReference type="NCBI Taxonomy" id="1159556"/>
    <lineage>
        <taxon>Eukaryota</taxon>
        <taxon>Fungi</taxon>
        <taxon>Dikarya</taxon>
        <taxon>Ascomycota</taxon>
        <taxon>Pezizomycotina</taxon>
        <taxon>Sordariomycetes</taxon>
        <taxon>Hypocreomycetidae</taxon>
        <taxon>Hypocreales</taxon>
        <taxon>Clavicipitaceae</taxon>
        <taxon>Ustilaginoidea</taxon>
    </lineage>
</organism>
<dbReference type="InterPro" id="IPR024630">
    <property type="entry name" value="Stc1"/>
</dbReference>
<name>A0A1B5L3J5_USTVR</name>
<evidence type="ECO:0000313" key="3">
    <source>
        <dbReference type="Proteomes" id="UP000054053"/>
    </source>
</evidence>
<gene>
    <name evidence="2" type="ORF">UVI_02060070</name>
</gene>
<dbReference type="Pfam" id="PF12898">
    <property type="entry name" value="Stc1"/>
    <property type="match status" value="1"/>
</dbReference>
<evidence type="ECO:0000259" key="1">
    <source>
        <dbReference type="Pfam" id="PF12898"/>
    </source>
</evidence>
<proteinExistence type="predicted"/>
<accession>A0A1B5L3J5</accession>
<reference evidence="3" key="1">
    <citation type="journal article" date="2016" name="Genome Announc.">
        <title>Genome sequence of Ustilaginoidea virens IPU010, a rice pathogenic fungus causing false smut.</title>
        <authorList>
            <person name="Kumagai T."/>
            <person name="Ishii T."/>
            <person name="Terai G."/>
            <person name="Umemura M."/>
            <person name="Machida M."/>
            <person name="Asai K."/>
        </authorList>
    </citation>
    <scope>NUCLEOTIDE SEQUENCE [LARGE SCALE GENOMIC DNA]</scope>
    <source>
        <strain evidence="3">IPU010</strain>
    </source>
</reference>
<dbReference type="EMBL" id="BBTG02000061">
    <property type="protein sequence ID" value="GAO18058.1"/>
    <property type="molecule type" value="Genomic_DNA"/>
</dbReference>